<dbReference type="GO" id="GO:0043529">
    <property type="term" value="C:GET complex"/>
    <property type="evidence" value="ECO:0007669"/>
    <property type="project" value="TreeGrafter"/>
</dbReference>
<dbReference type="KEGG" id="wic:J056_001577"/>
<gene>
    <name evidence="10" type="ORF">J056_001577</name>
</gene>
<dbReference type="GO" id="GO:0043495">
    <property type="term" value="F:protein-membrane adaptor activity"/>
    <property type="evidence" value="ECO:0007669"/>
    <property type="project" value="TreeGrafter"/>
</dbReference>
<dbReference type="Pfam" id="PF04420">
    <property type="entry name" value="CHD5"/>
    <property type="match status" value="1"/>
</dbReference>
<keyword evidence="7" id="KW-0472">Membrane</keyword>
<evidence type="ECO:0000256" key="2">
    <source>
        <dbReference type="ARBA" id="ARBA00010799"/>
    </source>
</evidence>
<dbReference type="Proteomes" id="UP000014064">
    <property type="component" value="Unassembled WGS sequence"/>
</dbReference>
<dbReference type="GeneID" id="20374529"/>
<evidence type="ECO:0000256" key="3">
    <source>
        <dbReference type="ARBA" id="ARBA00022448"/>
    </source>
</evidence>
<dbReference type="GO" id="GO:0005789">
    <property type="term" value="C:endoplasmic reticulum membrane"/>
    <property type="evidence" value="ECO:0007669"/>
    <property type="project" value="UniProtKB-SubCell"/>
</dbReference>
<dbReference type="PANTHER" id="PTHR42650">
    <property type="entry name" value="TAIL-ANCHORED PROTEIN INSERTION RECEPTOR WRB"/>
    <property type="match status" value="1"/>
</dbReference>
<feature type="region of interest" description="Disordered" evidence="8">
    <location>
        <begin position="191"/>
        <end position="216"/>
    </location>
</feature>
<dbReference type="OMA" id="AEWIISF"/>
<keyword evidence="3" id="KW-0813">Transport</keyword>
<dbReference type="HOGENOM" id="CLU_089418_0_1_1"/>
<feature type="signal peptide" evidence="9">
    <location>
        <begin position="1"/>
        <end position="18"/>
    </location>
</feature>
<dbReference type="Gene3D" id="1.10.287.660">
    <property type="entry name" value="Helix hairpin bin"/>
    <property type="match status" value="1"/>
</dbReference>
<keyword evidence="6" id="KW-1133">Transmembrane helix</keyword>
<evidence type="ECO:0000256" key="9">
    <source>
        <dbReference type="SAM" id="SignalP"/>
    </source>
</evidence>
<feature type="compositionally biased region" description="Polar residues" evidence="8">
    <location>
        <begin position="204"/>
        <end position="216"/>
    </location>
</feature>
<dbReference type="GO" id="GO:0071816">
    <property type="term" value="P:tail-anchored membrane protein insertion into ER membrane"/>
    <property type="evidence" value="ECO:0007669"/>
    <property type="project" value="InterPro"/>
</dbReference>
<keyword evidence="4" id="KW-0812">Transmembrane</keyword>
<dbReference type="EMBL" id="KE007239">
    <property type="protein sequence ID" value="EOQ99745.1"/>
    <property type="molecule type" value="Genomic_DNA"/>
</dbReference>
<dbReference type="OrthoDB" id="69461at2759"/>
<keyword evidence="5" id="KW-0256">Endoplasmic reticulum</keyword>
<evidence type="ECO:0000313" key="10">
    <source>
        <dbReference type="EMBL" id="EOQ99745.1"/>
    </source>
</evidence>
<keyword evidence="9" id="KW-0732">Signal</keyword>
<dbReference type="STRING" id="1299270.R9AI79"/>
<protein>
    <submittedName>
        <fullName evidence="10">Protein GET1</fullName>
    </submittedName>
</protein>
<reference evidence="11" key="1">
    <citation type="journal article" date="2013" name="BMC Genomics">
        <title>Genome and transcriptome sequencing of the halophilic fungus Wallemia ichthyophaga: haloadaptations present and absent.</title>
        <authorList>
            <person name="Zajc J."/>
            <person name="Liu Y."/>
            <person name="Dai W."/>
            <person name="Yang Z."/>
            <person name="Hu J."/>
            <person name="Gostincar C."/>
            <person name="Gunde-Cimerman N."/>
        </authorList>
    </citation>
    <scope>NUCLEOTIDE SEQUENCE [LARGE SCALE GENOMIC DNA]</scope>
    <source>
        <strain evidence="11">EXF-994 / CBS 113033</strain>
    </source>
</reference>
<comment type="similarity">
    <text evidence="2">Belongs to the WRB/GET1 family.</text>
</comment>
<proteinExistence type="inferred from homology"/>
<keyword evidence="11" id="KW-1185">Reference proteome</keyword>
<evidence type="ECO:0000256" key="5">
    <source>
        <dbReference type="ARBA" id="ARBA00022824"/>
    </source>
</evidence>
<dbReference type="InterPro" id="IPR028945">
    <property type="entry name" value="Get1"/>
</dbReference>
<evidence type="ECO:0000256" key="6">
    <source>
        <dbReference type="ARBA" id="ARBA00022989"/>
    </source>
</evidence>
<feature type="chain" id="PRO_5004470491" evidence="9">
    <location>
        <begin position="19"/>
        <end position="216"/>
    </location>
</feature>
<feature type="compositionally biased region" description="Basic and acidic residues" evidence="8">
    <location>
        <begin position="192"/>
        <end position="203"/>
    </location>
</feature>
<dbReference type="InterPro" id="IPR029012">
    <property type="entry name" value="Helix_hairpin_bin_sf"/>
</dbReference>
<comment type="subcellular location">
    <subcellularLocation>
        <location evidence="1">Endoplasmic reticulum membrane</location>
        <topology evidence="1">Multi-pass membrane protein</topology>
    </subcellularLocation>
</comment>
<evidence type="ECO:0000313" key="11">
    <source>
        <dbReference type="Proteomes" id="UP000014064"/>
    </source>
</evidence>
<dbReference type="RefSeq" id="XP_009269480.1">
    <property type="nucleotide sequence ID" value="XM_009271205.1"/>
</dbReference>
<evidence type="ECO:0000256" key="4">
    <source>
        <dbReference type="ARBA" id="ARBA00022692"/>
    </source>
</evidence>
<accession>R9AI79</accession>
<evidence type="ECO:0000256" key="8">
    <source>
        <dbReference type="SAM" id="MobiDB-lite"/>
    </source>
</evidence>
<name>R9AI79_WALI9</name>
<evidence type="ECO:0000256" key="1">
    <source>
        <dbReference type="ARBA" id="ARBA00004477"/>
    </source>
</evidence>
<dbReference type="AlphaFoldDB" id="R9AI79"/>
<organism evidence="10 11">
    <name type="scientific">Wallemia ichthyophaga (strain EXF-994 / CBS 113033)</name>
    <dbReference type="NCBI Taxonomy" id="1299270"/>
    <lineage>
        <taxon>Eukaryota</taxon>
        <taxon>Fungi</taxon>
        <taxon>Dikarya</taxon>
        <taxon>Basidiomycota</taxon>
        <taxon>Wallemiomycotina</taxon>
        <taxon>Wallemiomycetes</taxon>
        <taxon>Wallemiales</taxon>
        <taxon>Wallemiaceae</taxon>
        <taxon>Wallemia</taxon>
    </lineage>
</organism>
<sequence>MHIAVQLLIAIIISEFIAVIPQDVVQSLIESVYNFTLNRSLLNKQGKLKQDIMNTKKQLNSTSSQDEFSKWAKLKRNHDKLLKQHEDTKQENSKAQMIIKPLVKVVMFALPSVLQFGVTIANGKRSIIHLPPHNWFGSALTLLFSLPFSPRGTISASIYGMVVKRVVKLFRQFIQDLGTIIFGVKNSQASAARRDDSKQDKQENSSVHTAQPVKTQ</sequence>
<dbReference type="PANTHER" id="PTHR42650:SF1">
    <property type="entry name" value="GUIDED ENTRY OF TAIL-ANCHORED PROTEINS FACTOR 1"/>
    <property type="match status" value="1"/>
</dbReference>
<dbReference type="eggNOG" id="KOG4253">
    <property type="taxonomic scope" value="Eukaryota"/>
</dbReference>
<evidence type="ECO:0000256" key="7">
    <source>
        <dbReference type="ARBA" id="ARBA00023136"/>
    </source>
</evidence>